<feature type="domain" description="ABC3 transporter permease C-terminal" evidence="7">
    <location>
        <begin position="674"/>
        <end position="787"/>
    </location>
</feature>
<dbReference type="Pfam" id="PF02687">
    <property type="entry name" value="FtsX"/>
    <property type="match status" value="2"/>
</dbReference>
<keyword evidence="4 6" id="KW-1133">Transmembrane helix</keyword>
<feature type="transmembrane region" description="Helical" evidence="6">
    <location>
        <begin position="674"/>
        <end position="695"/>
    </location>
</feature>
<evidence type="ECO:0000256" key="4">
    <source>
        <dbReference type="ARBA" id="ARBA00022989"/>
    </source>
</evidence>
<feature type="transmembrane region" description="Helical" evidence="6">
    <location>
        <begin position="287"/>
        <end position="313"/>
    </location>
</feature>
<feature type="transmembrane region" description="Helical" evidence="6">
    <location>
        <begin position="723"/>
        <end position="742"/>
    </location>
</feature>
<comment type="caution">
    <text evidence="9">The sequence shown here is derived from an EMBL/GenBank/DDBJ whole genome shotgun (WGS) entry which is preliminary data.</text>
</comment>
<keyword evidence="5 6" id="KW-0472">Membrane</keyword>
<feature type="transmembrane region" description="Helical" evidence="6">
    <location>
        <begin position="379"/>
        <end position="404"/>
    </location>
</feature>
<comment type="subcellular location">
    <subcellularLocation>
        <location evidence="1">Cell membrane</location>
        <topology evidence="1">Multi-pass membrane protein</topology>
    </subcellularLocation>
</comment>
<gene>
    <name evidence="9" type="ORF">ACFOSX_05365</name>
</gene>
<dbReference type="PANTHER" id="PTHR30572:SF18">
    <property type="entry name" value="ABC-TYPE MACROLIDE FAMILY EXPORT SYSTEM PERMEASE COMPONENT 2"/>
    <property type="match status" value="1"/>
</dbReference>
<feature type="domain" description="ABC3 transporter permease C-terminal" evidence="7">
    <location>
        <begin position="294"/>
        <end position="408"/>
    </location>
</feature>
<evidence type="ECO:0000256" key="1">
    <source>
        <dbReference type="ARBA" id="ARBA00004651"/>
    </source>
</evidence>
<keyword evidence="3 6" id="KW-0812">Transmembrane</keyword>
<reference evidence="10" key="1">
    <citation type="journal article" date="2019" name="Int. J. Syst. Evol. Microbiol.">
        <title>The Global Catalogue of Microorganisms (GCM) 10K type strain sequencing project: providing services to taxonomists for standard genome sequencing and annotation.</title>
        <authorList>
            <consortium name="The Broad Institute Genomics Platform"/>
            <consortium name="The Broad Institute Genome Sequencing Center for Infectious Disease"/>
            <person name="Wu L."/>
            <person name="Ma J."/>
        </authorList>
    </citation>
    <scope>NUCLEOTIDE SEQUENCE [LARGE SCALE GENOMIC DNA]</scope>
    <source>
        <strain evidence="10">CECT 8979</strain>
    </source>
</reference>
<dbReference type="PANTHER" id="PTHR30572">
    <property type="entry name" value="MEMBRANE COMPONENT OF TRANSPORTER-RELATED"/>
    <property type="match status" value="1"/>
</dbReference>
<evidence type="ECO:0000259" key="8">
    <source>
        <dbReference type="Pfam" id="PF12704"/>
    </source>
</evidence>
<accession>A0ABV8AG60</accession>
<dbReference type="EMBL" id="JBHSAT010000004">
    <property type="protein sequence ID" value="MFC3876655.1"/>
    <property type="molecule type" value="Genomic_DNA"/>
</dbReference>
<dbReference type="RefSeq" id="WP_386097762.1">
    <property type="nucleotide sequence ID" value="NZ_JBHSAT010000004.1"/>
</dbReference>
<feature type="transmembrane region" description="Helical" evidence="6">
    <location>
        <begin position="425"/>
        <end position="448"/>
    </location>
</feature>
<name>A0ABV8AG60_9FLAO</name>
<keyword evidence="2" id="KW-1003">Cell membrane</keyword>
<evidence type="ECO:0000256" key="6">
    <source>
        <dbReference type="SAM" id="Phobius"/>
    </source>
</evidence>
<dbReference type="InterPro" id="IPR025857">
    <property type="entry name" value="MacB_PCD"/>
</dbReference>
<evidence type="ECO:0000313" key="10">
    <source>
        <dbReference type="Proteomes" id="UP001595812"/>
    </source>
</evidence>
<sequence>MLRHTILIAIRSIKKNKTSFLINIIGLSSGLASVILICLWINDELSVDAFHENKENIHQVITNLDWENKIITMENSPLLLADALTEEFPEVKSATSTSADFMEPSGVIQYEDRTKVGTGIFASENFFDTFSFNLLYGNKNEVLSRKDNIVISESLAKSLFANPQSAIGKTLVWDYKWSDGGRKRTLSVSGVFEDVKNNSTLTFDALLPAKSMVDDSRWAGDWSGGYAHTYLVLDENADVDELNDKIAKFLTTKLKDRDNFELFTQQFSSTYLNDTYENGVLVGGRIFYVRLFAFIALFILIIACINFMNLATAQASKRIKEIGIKKVVGGRKRGLIFQFLGESIFLTILATLFACILSFLVLPYFNNITGKSILFKPSFALILGIIGLAIVTGVLAGSYPAFYLSRFKPVSILKGRLNTVAGEVWVRKGLVVFQFSLAVIFIISVFIINRQIDFMMDKNLGYDKENVITFKLKTDYKNRDVLMNELEAMSAVTDVAFMSGSLLESGDGQGGYSWRGVDSDKKVMFKAPRIGYNYIETLGIGVLDGRTFSKEFNDDESKIIINESALRFMNLEPSSAIGTIIDHGSGQKEIIGVVKDFQYGSLHNAVEPLILRFRRGGTDMALRIKTAEVSAVLNEIETIYERLQPGYPFEFSFLDSEYQNLYESENRVASLSKIATLLVVLISCLGLFGLVMFTAQQRRKEIGIRKVLGASVTRIVMSLSKDFLKLVFISILISMPIAWFVMNNWLQDFAYRVALDWKIFLISSLIIVFIAFITISFQAIKAANTNPVKSLKTE</sequence>
<protein>
    <submittedName>
        <fullName evidence="9">ABC transporter permease</fullName>
    </submittedName>
</protein>
<keyword evidence="10" id="KW-1185">Reference proteome</keyword>
<dbReference type="Proteomes" id="UP001595812">
    <property type="component" value="Unassembled WGS sequence"/>
</dbReference>
<organism evidence="9 10">
    <name type="scientific">Winogradskyella maritima</name>
    <dbReference type="NCBI Taxonomy" id="1517766"/>
    <lineage>
        <taxon>Bacteria</taxon>
        <taxon>Pseudomonadati</taxon>
        <taxon>Bacteroidota</taxon>
        <taxon>Flavobacteriia</taxon>
        <taxon>Flavobacteriales</taxon>
        <taxon>Flavobacteriaceae</taxon>
        <taxon>Winogradskyella</taxon>
    </lineage>
</organism>
<proteinExistence type="predicted"/>
<feature type="transmembrane region" description="Helical" evidence="6">
    <location>
        <begin position="20"/>
        <end position="42"/>
    </location>
</feature>
<feature type="domain" description="MacB-like periplasmic core" evidence="8">
    <location>
        <begin position="21"/>
        <end position="248"/>
    </location>
</feature>
<evidence type="ECO:0000256" key="3">
    <source>
        <dbReference type="ARBA" id="ARBA00022692"/>
    </source>
</evidence>
<dbReference type="InterPro" id="IPR003838">
    <property type="entry name" value="ABC3_permease_C"/>
</dbReference>
<dbReference type="InterPro" id="IPR050250">
    <property type="entry name" value="Macrolide_Exporter_MacB"/>
</dbReference>
<feature type="transmembrane region" description="Helical" evidence="6">
    <location>
        <begin position="334"/>
        <end position="359"/>
    </location>
</feature>
<evidence type="ECO:0000256" key="5">
    <source>
        <dbReference type="ARBA" id="ARBA00023136"/>
    </source>
</evidence>
<evidence type="ECO:0000259" key="7">
    <source>
        <dbReference type="Pfam" id="PF02687"/>
    </source>
</evidence>
<feature type="transmembrane region" description="Helical" evidence="6">
    <location>
        <begin position="757"/>
        <end position="780"/>
    </location>
</feature>
<evidence type="ECO:0000313" key="9">
    <source>
        <dbReference type="EMBL" id="MFC3876655.1"/>
    </source>
</evidence>
<dbReference type="Pfam" id="PF12704">
    <property type="entry name" value="MacB_PCD"/>
    <property type="match status" value="1"/>
</dbReference>
<evidence type="ECO:0000256" key="2">
    <source>
        <dbReference type="ARBA" id="ARBA00022475"/>
    </source>
</evidence>